<organism evidence="1 2">
    <name type="scientific">Bacillus phage Shanette</name>
    <dbReference type="NCBI Taxonomy" id="1296656"/>
    <lineage>
        <taxon>Viruses</taxon>
        <taxon>Duplodnaviria</taxon>
        <taxon>Heunggongvirae</taxon>
        <taxon>Uroviricota</taxon>
        <taxon>Caudoviricetes</taxon>
        <taxon>Herelleviridae</taxon>
        <taxon>Spounavirinae</taxon>
        <taxon>Siminovitchvirus</taxon>
        <taxon>Siminovitchvirus shanette</taxon>
    </lineage>
</organism>
<dbReference type="GeneID" id="26642410"/>
<proteinExistence type="predicted"/>
<gene>
    <name evidence="1" type="ORF">SHANETTE_67</name>
</gene>
<dbReference type="EMBL" id="KC595513">
    <property type="protein sequence ID" value="AGR46967.1"/>
    <property type="molecule type" value="Genomic_DNA"/>
</dbReference>
<sequence length="25" mass="2862">MNAHTENGVYEITKVIAESKEKKNK</sequence>
<dbReference type="RefSeq" id="YP_009216065.1">
    <property type="nucleotide sequence ID" value="NC_028983.1"/>
</dbReference>
<keyword evidence="2" id="KW-1185">Reference proteome</keyword>
<evidence type="ECO:0000313" key="1">
    <source>
        <dbReference type="EMBL" id="AGR46967.1"/>
    </source>
</evidence>
<dbReference type="KEGG" id="vg:26642410"/>
<dbReference type="Proteomes" id="UP000015093">
    <property type="component" value="Segment"/>
</dbReference>
<accession>S5MT66</accession>
<name>S5MT66_9CAUD</name>
<protein>
    <submittedName>
        <fullName evidence="1">Uncharacterized protein</fullName>
    </submittedName>
</protein>
<evidence type="ECO:0000313" key="2">
    <source>
        <dbReference type="Proteomes" id="UP000015093"/>
    </source>
</evidence>
<reference evidence="1 2" key="1">
    <citation type="journal article" date="2014" name="Genome Announc.">
        <title>Genome Sequences of Three Novel Bacillus cereus Bacteriophages.</title>
        <authorList>
            <person name="Grose J.H."/>
            <person name="Jensen J.D."/>
            <person name="Merrill B.D."/>
            <person name="Fisher J.N."/>
            <person name="Burnett S.H."/>
            <person name="Breakwell D.P."/>
        </authorList>
    </citation>
    <scope>NUCLEOTIDE SEQUENCE [LARGE SCALE GENOMIC DNA]</scope>
</reference>